<evidence type="ECO:0000313" key="7">
    <source>
        <dbReference type="EMBL" id="KAK6969114.1"/>
    </source>
</evidence>
<evidence type="ECO:0000256" key="3">
    <source>
        <dbReference type="ARBA" id="ARBA00022827"/>
    </source>
</evidence>
<accession>A0AAV9Z2F3</accession>
<dbReference type="PANTHER" id="PTHR13789:SF147">
    <property type="entry name" value="PUTATIVE (AFU_ORTHOLOGUE AFUA_2G01950)-RELATED"/>
    <property type="match status" value="1"/>
</dbReference>
<keyword evidence="4" id="KW-0560">Oxidoreductase</keyword>
<reference evidence="7 8" key="1">
    <citation type="journal article" date="2024" name="J Genomics">
        <title>Draft genome sequencing and assembly of Favolaschia claudopus CIRM-BRFM 2984 isolated from oak limbs.</title>
        <authorList>
            <person name="Navarro D."/>
            <person name="Drula E."/>
            <person name="Chaduli D."/>
            <person name="Cazenave R."/>
            <person name="Ahrendt S."/>
            <person name="Wang J."/>
            <person name="Lipzen A."/>
            <person name="Daum C."/>
            <person name="Barry K."/>
            <person name="Grigoriev I.V."/>
            <person name="Favel A."/>
            <person name="Rosso M.N."/>
            <person name="Martin F."/>
        </authorList>
    </citation>
    <scope>NUCLEOTIDE SEQUENCE [LARGE SCALE GENOMIC DNA]</scope>
    <source>
        <strain evidence="7 8">CIRM-BRFM 2984</strain>
    </source>
</reference>
<evidence type="ECO:0000256" key="1">
    <source>
        <dbReference type="ARBA" id="ARBA00007992"/>
    </source>
</evidence>
<evidence type="ECO:0000256" key="5">
    <source>
        <dbReference type="ARBA" id="ARBA00023033"/>
    </source>
</evidence>
<feature type="domain" description="FAD-binding" evidence="6">
    <location>
        <begin position="4"/>
        <end position="356"/>
    </location>
</feature>
<dbReference type="Gene3D" id="3.50.50.60">
    <property type="entry name" value="FAD/NAD(P)-binding domain"/>
    <property type="match status" value="1"/>
</dbReference>
<dbReference type="InterPro" id="IPR050493">
    <property type="entry name" value="FAD-dep_Monooxygenase_BioMet"/>
</dbReference>
<keyword evidence="5" id="KW-0503">Monooxygenase</keyword>
<evidence type="ECO:0000256" key="4">
    <source>
        <dbReference type="ARBA" id="ARBA00023002"/>
    </source>
</evidence>
<sequence>MHDLKVIVVGAGIGGLQTALALAADGHSVTVLESVKKFLEVGAGIRVPPNSVRLSGSWGVDFKTIPKETSLGNRFMDWHGNHLLDCPFDDVQDRYGAPYYFIHRADLIDALVSAVKRTPRIILRMGTPVASYDFDSPAVNTTSGERISADLVICADGIKSAARPSITGSSINPIDTGDVAYRILVPTASLLASPDPHIRSLVTNPWAVHWLGPEGHAVGYPLRNGTLYNIIIDVTHTTDLGAPLELDEWRSDVDNHCLVERFKDWCPAVRELCALTGRYLKWKLADFKELERWVEGRKGKVALLGDACHPMMPYLAQGAAQATEDAAALAAVLRTYDDIPTALKAYEAQRKPRSAYIAYNTRVLQNWLHLYDGEEQRRRDELMQHDNSENPIFWGFSERKDWLFGHNSANLSLSQPIPLPPSMPAAGSSVYLN</sequence>
<dbReference type="InterPro" id="IPR002938">
    <property type="entry name" value="FAD-bd"/>
</dbReference>
<comment type="similarity">
    <text evidence="1">Belongs to the paxM FAD-dependent monooxygenase family.</text>
</comment>
<dbReference type="SUPFAM" id="SSF54373">
    <property type="entry name" value="FAD-linked reductases, C-terminal domain"/>
    <property type="match status" value="1"/>
</dbReference>
<evidence type="ECO:0000313" key="8">
    <source>
        <dbReference type="Proteomes" id="UP001362999"/>
    </source>
</evidence>
<keyword evidence="8" id="KW-1185">Reference proteome</keyword>
<dbReference type="Pfam" id="PF01494">
    <property type="entry name" value="FAD_binding_3"/>
    <property type="match status" value="1"/>
</dbReference>
<dbReference type="Proteomes" id="UP001362999">
    <property type="component" value="Unassembled WGS sequence"/>
</dbReference>
<dbReference type="GO" id="GO:0004497">
    <property type="term" value="F:monooxygenase activity"/>
    <property type="evidence" value="ECO:0007669"/>
    <property type="project" value="UniProtKB-KW"/>
</dbReference>
<dbReference type="PANTHER" id="PTHR13789">
    <property type="entry name" value="MONOOXYGENASE"/>
    <property type="match status" value="1"/>
</dbReference>
<dbReference type="InterPro" id="IPR036188">
    <property type="entry name" value="FAD/NAD-bd_sf"/>
</dbReference>
<dbReference type="EMBL" id="JAWWNJ010000233">
    <property type="protein sequence ID" value="KAK6969114.1"/>
    <property type="molecule type" value="Genomic_DNA"/>
</dbReference>
<comment type="caution">
    <text evidence="7">The sequence shown here is derived from an EMBL/GenBank/DDBJ whole genome shotgun (WGS) entry which is preliminary data.</text>
</comment>
<name>A0AAV9Z2F3_9AGAR</name>
<evidence type="ECO:0000259" key="6">
    <source>
        <dbReference type="Pfam" id="PF01494"/>
    </source>
</evidence>
<keyword evidence="2" id="KW-0285">Flavoprotein</keyword>
<dbReference type="SUPFAM" id="SSF51905">
    <property type="entry name" value="FAD/NAD(P)-binding domain"/>
    <property type="match status" value="1"/>
</dbReference>
<dbReference type="GO" id="GO:0071949">
    <property type="term" value="F:FAD binding"/>
    <property type="evidence" value="ECO:0007669"/>
    <property type="project" value="InterPro"/>
</dbReference>
<evidence type="ECO:0000256" key="2">
    <source>
        <dbReference type="ARBA" id="ARBA00022630"/>
    </source>
</evidence>
<organism evidence="7 8">
    <name type="scientific">Favolaschia claudopus</name>
    <dbReference type="NCBI Taxonomy" id="2862362"/>
    <lineage>
        <taxon>Eukaryota</taxon>
        <taxon>Fungi</taxon>
        <taxon>Dikarya</taxon>
        <taxon>Basidiomycota</taxon>
        <taxon>Agaricomycotina</taxon>
        <taxon>Agaricomycetes</taxon>
        <taxon>Agaricomycetidae</taxon>
        <taxon>Agaricales</taxon>
        <taxon>Marasmiineae</taxon>
        <taxon>Mycenaceae</taxon>
        <taxon>Favolaschia</taxon>
    </lineage>
</organism>
<keyword evidence="3" id="KW-0274">FAD</keyword>
<protein>
    <recommendedName>
        <fullName evidence="6">FAD-binding domain-containing protein</fullName>
    </recommendedName>
</protein>
<dbReference type="AlphaFoldDB" id="A0AAV9Z2F3"/>
<proteinExistence type="inferred from homology"/>
<dbReference type="PRINTS" id="PR00420">
    <property type="entry name" value="RNGMNOXGNASE"/>
</dbReference>
<gene>
    <name evidence="7" type="ORF">R3P38DRAFT_3413644</name>
</gene>